<dbReference type="eggNOG" id="ENOG5030SRS">
    <property type="taxonomic scope" value="Bacteria"/>
</dbReference>
<dbReference type="Proteomes" id="UP000011724">
    <property type="component" value="Chromosome"/>
</dbReference>
<evidence type="ECO:0000256" key="1">
    <source>
        <dbReference type="SAM" id="Coils"/>
    </source>
</evidence>
<reference evidence="3" key="2">
    <citation type="journal article" date="2013" name="Stand. Genomic Sci.">
        <title>Complete genome sequence of Desulfocapsa sulfexigens, a marine deltaproteobacterium specialized in disproportionating inorganic sulfur compounds.</title>
        <authorList>
            <person name="Finster K.W."/>
            <person name="Kjeldsen K.U."/>
            <person name="Kube M."/>
            <person name="Reinhardt R."/>
            <person name="Mussmann M."/>
            <person name="Amann R."/>
            <person name="Schreiber L."/>
        </authorList>
    </citation>
    <scope>NUCLEOTIDE SEQUENCE [LARGE SCALE GENOMIC DNA]</scope>
    <source>
        <strain evidence="3">DSM 10523 / SB164P1</strain>
    </source>
</reference>
<dbReference type="EMBL" id="FO203427">
    <property type="protein sequence ID" value="CCH49228.1"/>
    <property type="molecule type" value="Genomic_DNA"/>
</dbReference>
<feature type="coiled-coil region" evidence="1">
    <location>
        <begin position="236"/>
        <end position="266"/>
    </location>
</feature>
<accession>M1WWN1</accession>
<organism evidence="2 3">
    <name type="scientific">Pseudodesulfovibrio piezophilus (strain DSM 21447 / JCM 15486 / C1TLV30)</name>
    <name type="common">Desulfovibrio piezophilus</name>
    <dbReference type="NCBI Taxonomy" id="1322246"/>
    <lineage>
        <taxon>Bacteria</taxon>
        <taxon>Pseudomonadati</taxon>
        <taxon>Thermodesulfobacteriota</taxon>
        <taxon>Desulfovibrionia</taxon>
        <taxon>Desulfovibrionales</taxon>
        <taxon>Desulfovibrionaceae</taxon>
    </lineage>
</organism>
<reference evidence="2 3" key="1">
    <citation type="journal article" date="2013" name="PLoS ONE">
        <title>The first genomic and proteomic characterization of a deep-sea sulfate reducer: insights into the piezophilic lifestyle of Desulfovibrio piezophilus.</title>
        <authorList>
            <person name="Pradel N."/>
            <person name="Ji B."/>
            <person name="Gimenez G."/>
            <person name="Talla E."/>
            <person name="Lenoble P."/>
            <person name="Garel M."/>
            <person name="Tamburini C."/>
            <person name="Fourquet P."/>
            <person name="Lebrun R."/>
            <person name="Bertin P."/>
            <person name="Denis Y."/>
            <person name="Pophillat M."/>
            <person name="Barbe V."/>
            <person name="Ollivier B."/>
            <person name="Dolla A."/>
        </authorList>
    </citation>
    <scope>NUCLEOTIDE SEQUENCE [LARGE SCALE GENOMIC DNA]</scope>
    <source>
        <strain evidence="3">DSM 10523 / SB164P1</strain>
    </source>
</reference>
<dbReference type="AlphaFoldDB" id="M1WWN1"/>
<dbReference type="HOGENOM" id="CLU_979075_0_0_7"/>
<evidence type="ECO:0000313" key="3">
    <source>
        <dbReference type="Proteomes" id="UP000011724"/>
    </source>
</evidence>
<keyword evidence="1" id="KW-0175">Coiled coil</keyword>
<dbReference type="KEGG" id="dpi:BN4_11993"/>
<proteinExistence type="predicted"/>
<evidence type="ECO:0000313" key="2">
    <source>
        <dbReference type="EMBL" id="CCH49228.1"/>
    </source>
</evidence>
<gene>
    <name evidence="2" type="ordered locus">BN4_11993</name>
</gene>
<sequence length="301" mass="31833">MNLGFMQEMTVNKAQSDDSGTGSAFVLNTTGNTKASASAQIAQAIGLDPAQLGMKTATETKAGTTIQQDTASASQSQPITLGTVFADEVIRRLEENGATNESDGQPKDSGDLRDSLAQTMDWIRERYGDETAAAASGMILQSTSSGVNEETLGEGLLNSLKLIDRNFGIAAGDTAIANFNQGINSEINDYFDNGKAEVFYASETSAETAGSSTTQSFSSRSLARTLESSSDTDETLSVSEQLLEDLQNELDDVAALQNLTSQLEDQFNPAEFVTQSATQNAISAYTQPSVPAEPQFTNLAV</sequence>
<name>M1WWN1_PSEP2</name>
<dbReference type="PATRIC" id="fig|879567.3.peg.2119"/>
<dbReference type="BioCyc" id="DPIE1322246:BN4_RS17200-MONOMER"/>
<keyword evidence="3" id="KW-1185">Reference proteome</keyword>
<protein>
    <submittedName>
        <fullName evidence="2">Uncharacterized protein</fullName>
    </submittedName>
</protein>